<feature type="compositionally biased region" description="Basic residues" evidence="1">
    <location>
        <begin position="49"/>
        <end position="62"/>
    </location>
</feature>
<dbReference type="InterPro" id="IPR002580">
    <property type="entry name" value="Herpes_UL24"/>
</dbReference>
<protein>
    <submittedName>
        <fullName evidence="2">Nuclear protein UL24</fullName>
    </submittedName>
</protein>
<dbReference type="EMBL" id="KX589235">
    <property type="protein sequence ID" value="ARD71349.1"/>
    <property type="molecule type" value="Genomic_DNA"/>
</dbReference>
<accession>A0A1V0M8G3</accession>
<dbReference type="Proteomes" id="UP000202345">
    <property type="component" value="Segment"/>
</dbReference>
<sequence>MHRPCRSAPRAREAEGTSSSRRGCVDDATGPSRRKQTGSCGGGGVGVKRSGKAARPARRKTRVPSAATARARRLAAGVRGHNRFYRALLMDAMQMRSGARKGAGKLTVGVLRHVASPDALKSARELLLVFVVNLGRRRPDCICLIRNKAGDAGVDTTQGSECACVILELKTCRFSSNMATESKIEQTRTGLRQIIESAKLVESVAPPGQDRVSIYPTLVFIARKGLKVLRVTNLKRRSIVADFTGLVSVLSRAAEYRVPQSKRGLPKSAEKRKRATQKSCKRADARAQSSGGVVEPRAPATVHVNKTDPPARVTPPSEQTHRTQPKPRAQPMSAMGRLANMLVTLARNA</sequence>
<feature type="region of interest" description="Disordered" evidence="1">
    <location>
        <begin position="258"/>
        <end position="335"/>
    </location>
</feature>
<keyword evidence="3" id="KW-1185">Reference proteome</keyword>
<feature type="compositionally biased region" description="Basic residues" evidence="1">
    <location>
        <begin position="270"/>
        <end position="280"/>
    </location>
</feature>
<dbReference type="Pfam" id="PF01646">
    <property type="entry name" value="Herpes_UL24"/>
    <property type="match status" value="1"/>
</dbReference>
<evidence type="ECO:0000313" key="3">
    <source>
        <dbReference type="Proteomes" id="UP000202345"/>
    </source>
</evidence>
<gene>
    <name evidence="2" type="ORF">CoHVHLJ_038</name>
</gene>
<name>A0A1V0M8G3_9ALPH</name>
<evidence type="ECO:0000313" key="2">
    <source>
        <dbReference type="EMBL" id="ARD71349.1"/>
    </source>
</evidence>
<evidence type="ECO:0000256" key="1">
    <source>
        <dbReference type="SAM" id="MobiDB-lite"/>
    </source>
</evidence>
<proteinExistence type="predicted"/>
<feature type="region of interest" description="Disordered" evidence="1">
    <location>
        <begin position="1"/>
        <end position="72"/>
    </location>
</feature>
<organism evidence="2">
    <name type="scientific">Columbid alphaherpesvirus 1</name>
    <dbReference type="NCBI Taxonomy" id="93386"/>
    <lineage>
        <taxon>Viruses</taxon>
        <taxon>Duplodnaviria</taxon>
        <taxon>Heunggongvirae</taxon>
        <taxon>Peploviricota</taxon>
        <taxon>Herviviricetes</taxon>
        <taxon>Herpesvirales</taxon>
        <taxon>Orthoherpesviridae</taxon>
        <taxon>Alphaherpesvirinae</taxon>
        <taxon>Mardivirus</taxon>
        <taxon>Mardivirus columbidalpha1</taxon>
    </lineage>
</organism>
<reference evidence="2" key="1">
    <citation type="journal article" date="2017" name="Arch. Virol.">
        <title>Complete genome sequence and evolution analysis of a columbid herpesvirus type 1 from feral pigeon in China.</title>
        <authorList>
            <person name="Guo Y."/>
            <person name="Li S."/>
            <person name="Sun X."/>
            <person name="He Y."/>
            <person name="Zhao H."/>
            <person name="Wang Y."/>
            <person name="Zhao P."/>
            <person name="Xing M."/>
        </authorList>
    </citation>
    <scope>NUCLEOTIDE SEQUENCE [LARGE SCALE GENOMIC DNA]</scope>
    <source>
        <strain evidence="2">HLJ</strain>
    </source>
</reference>